<evidence type="ECO:0000259" key="5">
    <source>
        <dbReference type="Pfam" id="PF25944"/>
    </source>
</evidence>
<accession>A0ABS3CN64</accession>
<keyword evidence="3" id="KW-0175">Coiled coil</keyword>
<dbReference type="InterPro" id="IPR058625">
    <property type="entry name" value="MdtA-like_BSH"/>
</dbReference>
<comment type="subcellular location">
    <subcellularLocation>
        <location evidence="1">Cell envelope</location>
    </subcellularLocation>
</comment>
<dbReference type="InterPro" id="IPR058627">
    <property type="entry name" value="MdtA-like_C"/>
</dbReference>
<dbReference type="InterPro" id="IPR058626">
    <property type="entry name" value="MdtA-like_b-barrel"/>
</dbReference>
<feature type="domain" description="Multidrug resistance protein MdtA-like barrel-sandwich hybrid" evidence="4">
    <location>
        <begin position="67"/>
        <end position="207"/>
    </location>
</feature>
<dbReference type="Gene3D" id="2.40.50.100">
    <property type="match status" value="1"/>
</dbReference>
<proteinExistence type="inferred from homology"/>
<keyword evidence="8" id="KW-1185">Reference proteome</keyword>
<dbReference type="Pfam" id="PF25917">
    <property type="entry name" value="BSH_RND"/>
    <property type="match status" value="1"/>
</dbReference>
<dbReference type="InterPro" id="IPR006143">
    <property type="entry name" value="RND_pump_MFP"/>
</dbReference>
<dbReference type="Gene3D" id="2.40.30.170">
    <property type="match status" value="1"/>
</dbReference>
<dbReference type="PANTHER" id="PTHR30158">
    <property type="entry name" value="ACRA/E-RELATED COMPONENT OF DRUG EFFLUX TRANSPORTER"/>
    <property type="match status" value="1"/>
</dbReference>
<reference evidence="7 8" key="1">
    <citation type="submission" date="2021-03" db="EMBL/GenBank/DDBJ databases">
        <title>novel species isolated from a fishpond in China.</title>
        <authorList>
            <person name="Lu H."/>
            <person name="Cai Z."/>
        </authorList>
    </citation>
    <scope>NUCLEOTIDE SEQUENCE [LARGE SCALE GENOMIC DNA]</scope>
    <source>
        <strain evidence="7 8">YJ13C</strain>
    </source>
</reference>
<evidence type="ECO:0000256" key="2">
    <source>
        <dbReference type="ARBA" id="ARBA00009477"/>
    </source>
</evidence>
<evidence type="ECO:0000256" key="1">
    <source>
        <dbReference type="ARBA" id="ARBA00004196"/>
    </source>
</evidence>
<dbReference type="EMBL" id="JAFKCU010000008">
    <property type="protein sequence ID" value="MBN7817949.1"/>
    <property type="molecule type" value="Genomic_DNA"/>
</dbReference>
<dbReference type="Gene3D" id="1.10.287.470">
    <property type="entry name" value="Helix hairpin bin"/>
    <property type="match status" value="1"/>
</dbReference>
<comment type="similarity">
    <text evidence="2">Belongs to the membrane fusion protein (MFP) (TC 8.A.1) family.</text>
</comment>
<sequence>MENLPIIIKKMKTFSPLVLGIFLSLGFFSCAEEEVEEEGIPLPVLTLTEEPAAISYKYLGSIEGVENVQIRPQVEGILEQIYVDEGQYVNKGDVLFKINSQPYMEDLKNALANVELEKAKLKKAKTEIERLRPLIENEVISEVRMETTVADYEVAQSSLAKAEAEAANMRINMGFTTIKAPVDGLMGRIPKSIGNVVKKSDSEPLTVLSNVSEIYVYFSMSESDYLYFERMKKDSTSRKMNPDVKLVLADGSVYDKVGTIDANSGQINRSTGSITLRAHFENPDTLLRTGNTGKILMEQIYPNAILVPQSATTSIQDKRFIYVLNEDNTVARKEIKIEGRSGNDFIVSGETLKANDRIVTAGLDKLSDGVLVKPLEQGRLLTENNPK</sequence>
<evidence type="ECO:0000313" key="7">
    <source>
        <dbReference type="EMBL" id="MBN7817949.1"/>
    </source>
</evidence>
<feature type="domain" description="Multidrug resistance protein MdtA-like beta-barrel" evidence="5">
    <location>
        <begin position="214"/>
        <end position="298"/>
    </location>
</feature>
<dbReference type="Pfam" id="PF25944">
    <property type="entry name" value="Beta-barrel_RND"/>
    <property type="match status" value="1"/>
</dbReference>
<dbReference type="Proteomes" id="UP000664480">
    <property type="component" value="Unassembled WGS sequence"/>
</dbReference>
<evidence type="ECO:0000256" key="3">
    <source>
        <dbReference type="SAM" id="Coils"/>
    </source>
</evidence>
<dbReference type="NCBIfam" id="TIGR01730">
    <property type="entry name" value="RND_mfp"/>
    <property type="match status" value="1"/>
</dbReference>
<gene>
    <name evidence="7" type="ORF">J0A69_21090</name>
</gene>
<dbReference type="Pfam" id="PF25967">
    <property type="entry name" value="RND-MFP_C"/>
    <property type="match status" value="1"/>
</dbReference>
<feature type="domain" description="Multidrug resistance protein MdtA-like C-terminal permuted SH3" evidence="6">
    <location>
        <begin position="303"/>
        <end position="365"/>
    </location>
</feature>
<evidence type="ECO:0000259" key="4">
    <source>
        <dbReference type="Pfam" id="PF25917"/>
    </source>
</evidence>
<organism evidence="7 8">
    <name type="scientific">Algoriphagus pacificus</name>
    <dbReference type="NCBI Taxonomy" id="2811234"/>
    <lineage>
        <taxon>Bacteria</taxon>
        <taxon>Pseudomonadati</taxon>
        <taxon>Bacteroidota</taxon>
        <taxon>Cytophagia</taxon>
        <taxon>Cytophagales</taxon>
        <taxon>Cyclobacteriaceae</taxon>
        <taxon>Algoriphagus</taxon>
    </lineage>
</organism>
<comment type="caution">
    <text evidence="7">The sequence shown here is derived from an EMBL/GenBank/DDBJ whole genome shotgun (WGS) entry which is preliminary data.</text>
</comment>
<feature type="coiled-coil region" evidence="3">
    <location>
        <begin position="104"/>
        <end position="172"/>
    </location>
</feature>
<dbReference type="SUPFAM" id="SSF111369">
    <property type="entry name" value="HlyD-like secretion proteins"/>
    <property type="match status" value="1"/>
</dbReference>
<evidence type="ECO:0000259" key="6">
    <source>
        <dbReference type="Pfam" id="PF25967"/>
    </source>
</evidence>
<dbReference type="PANTHER" id="PTHR30158:SF23">
    <property type="entry name" value="MULTIDRUG RESISTANCE PROTEIN MEXA"/>
    <property type="match status" value="1"/>
</dbReference>
<evidence type="ECO:0000313" key="8">
    <source>
        <dbReference type="Proteomes" id="UP000664480"/>
    </source>
</evidence>
<dbReference type="Gene3D" id="2.40.420.20">
    <property type="match status" value="1"/>
</dbReference>
<name>A0ABS3CN64_9BACT</name>
<protein>
    <submittedName>
        <fullName evidence="7">Efflux RND transporter periplasmic adaptor subunit</fullName>
    </submittedName>
</protein>